<evidence type="ECO:0000313" key="8">
    <source>
        <dbReference type="Proteomes" id="UP000572817"/>
    </source>
</evidence>
<organism evidence="7 8">
    <name type="scientific">Botryosphaeria dothidea</name>
    <dbReference type="NCBI Taxonomy" id="55169"/>
    <lineage>
        <taxon>Eukaryota</taxon>
        <taxon>Fungi</taxon>
        <taxon>Dikarya</taxon>
        <taxon>Ascomycota</taxon>
        <taxon>Pezizomycotina</taxon>
        <taxon>Dothideomycetes</taxon>
        <taxon>Dothideomycetes incertae sedis</taxon>
        <taxon>Botryosphaeriales</taxon>
        <taxon>Botryosphaeriaceae</taxon>
        <taxon>Botryosphaeria</taxon>
    </lineage>
</organism>
<gene>
    <name evidence="7" type="ORF">GTA08_BOTSDO06718</name>
</gene>
<comment type="similarity">
    <text evidence="2">Belongs to the FAD-binding monooxygenase family.</text>
</comment>
<dbReference type="SUPFAM" id="SSF51905">
    <property type="entry name" value="FAD/NAD(P)-binding domain"/>
    <property type="match status" value="2"/>
</dbReference>
<keyword evidence="4" id="KW-0274">FAD</keyword>
<evidence type="ECO:0000256" key="2">
    <source>
        <dbReference type="ARBA" id="ARBA00010139"/>
    </source>
</evidence>
<dbReference type="EMBL" id="WWBZ02000040">
    <property type="protein sequence ID" value="KAF4305230.1"/>
    <property type="molecule type" value="Genomic_DNA"/>
</dbReference>
<dbReference type="PANTHER" id="PTHR43098:SF2">
    <property type="entry name" value="FAD-BINDING MONOOXYGENASE AUSB-RELATED"/>
    <property type="match status" value="1"/>
</dbReference>
<evidence type="ECO:0000256" key="6">
    <source>
        <dbReference type="ARBA" id="ARBA00023002"/>
    </source>
</evidence>
<evidence type="ECO:0000313" key="7">
    <source>
        <dbReference type="EMBL" id="KAF4305230.1"/>
    </source>
</evidence>
<keyword evidence="6" id="KW-0560">Oxidoreductase</keyword>
<dbReference type="Pfam" id="PF13450">
    <property type="entry name" value="NAD_binding_8"/>
    <property type="match status" value="1"/>
</dbReference>
<evidence type="ECO:0000256" key="4">
    <source>
        <dbReference type="ARBA" id="ARBA00022827"/>
    </source>
</evidence>
<dbReference type="InterPro" id="IPR050775">
    <property type="entry name" value="FAD-binding_Monooxygenases"/>
</dbReference>
<evidence type="ECO:0000256" key="1">
    <source>
        <dbReference type="ARBA" id="ARBA00001974"/>
    </source>
</evidence>
<comment type="caution">
    <text evidence="7">The sequence shown here is derived from an EMBL/GenBank/DDBJ whole genome shotgun (WGS) entry which is preliminary data.</text>
</comment>
<comment type="cofactor">
    <cofactor evidence="1">
        <name>FAD</name>
        <dbReference type="ChEBI" id="CHEBI:57692"/>
    </cofactor>
</comment>
<dbReference type="OrthoDB" id="66881at2759"/>
<dbReference type="AlphaFoldDB" id="A0A8H4N1A2"/>
<evidence type="ECO:0000256" key="3">
    <source>
        <dbReference type="ARBA" id="ARBA00022630"/>
    </source>
</evidence>
<keyword evidence="3" id="KW-0285">Flavoprotein</keyword>
<protein>
    <submittedName>
        <fullName evidence="7">Flavin-binding monooxygenase-like family protein</fullName>
    </submittedName>
</protein>
<sequence>MVGSVYSEVQEIPPDPKTLAKYQQERNKRFREDGLTQFLDLDKTEKFKYLDEDPFVDHDALNAQEPVLKDGSQCQFLIYGAGYGGLVFGARLVDAGFRAEDIVLVDTAGGYGGTWYWNRYPGLMCDIESYVYMPLLEETGYMPKHKYSYQPELREHADRIADQWHLQAQFRTKVNSQTWDEDRKQWRFDLTENRGPAEGTRDLQVHANFVVMTGGLLSVPHIPKLKGLEEFKGEHFHTARWNWNVTGGSECDQGLTSLKGKTVGLIGTGATAVQLIPELVKHAKDLYVFQRTPSSCEVRGQRATTPADWATITSHGPGWQAHRMDNFNQHIRQEAGPDTPNLVDDGWTRMPGYITVLGTGGPPLAPDQVPAHVARMNALDLPRAERMRARVDEIVKDPKTAASLKAWYPSWCKRPCFHDEYLQSFNRANVHLVDTDGAGVEGLAPHAVWANGQEYPVDVLIFGTGYRPPMPGSPALNAGVRVVGKDGVDMDEKWERIGAATLHGVVANGFPNCFVWSPTQTGLAPNACAVIDMTARHTAYVVAEARKRAGEAAAAFALQPTREAEEAWSTESAMRAAWFSPLVGCTPGYLNKEGMMDKMVELSPEEQFKQGRAAHWGGGWNDYSAKIVKWREDGNLEGIEVWT</sequence>
<reference evidence="7" key="1">
    <citation type="submission" date="2020-04" db="EMBL/GenBank/DDBJ databases">
        <title>Genome Assembly and Annotation of Botryosphaeria dothidea sdau 11-99, a Latent Pathogen of Apple Fruit Ring Rot in China.</title>
        <authorList>
            <person name="Yu C."/>
            <person name="Diao Y."/>
            <person name="Lu Q."/>
            <person name="Zhao J."/>
            <person name="Cui S."/>
            <person name="Peng C."/>
            <person name="He B."/>
            <person name="Liu H."/>
        </authorList>
    </citation>
    <scope>NUCLEOTIDE SEQUENCE [LARGE SCALE GENOMIC DNA]</scope>
    <source>
        <strain evidence="7">Sdau11-99</strain>
    </source>
</reference>
<dbReference type="Proteomes" id="UP000572817">
    <property type="component" value="Unassembled WGS sequence"/>
</dbReference>
<keyword evidence="5" id="KW-0521">NADP</keyword>
<evidence type="ECO:0000256" key="5">
    <source>
        <dbReference type="ARBA" id="ARBA00022857"/>
    </source>
</evidence>
<proteinExistence type="inferred from homology"/>
<keyword evidence="8" id="KW-1185">Reference proteome</keyword>
<dbReference type="InterPro" id="IPR036188">
    <property type="entry name" value="FAD/NAD-bd_sf"/>
</dbReference>
<accession>A0A8H4N1A2</accession>
<dbReference type="PANTHER" id="PTHR43098">
    <property type="entry name" value="L-ORNITHINE N(5)-MONOOXYGENASE-RELATED"/>
    <property type="match status" value="1"/>
</dbReference>
<dbReference type="Gene3D" id="3.50.50.60">
    <property type="entry name" value="FAD/NAD(P)-binding domain"/>
    <property type="match status" value="2"/>
</dbReference>
<dbReference type="GO" id="GO:0004497">
    <property type="term" value="F:monooxygenase activity"/>
    <property type="evidence" value="ECO:0007669"/>
    <property type="project" value="UniProtKB-KW"/>
</dbReference>
<name>A0A8H4N1A2_9PEZI</name>